<evidence type="ECO:0000259" key="1">
    <source>
        <dbReference type="Pfam" id="PF24035"/>
    </source>
</evidence>
<evidence type="ECO:0000313" key="3">
    <source>
        <dbReference type="Proteomes" id="UP000186914"/>
    </source>
</evidence>
<dbReference type="Pfam" id="PF24035">
    <property type="entry name" value="DUF7344"/>
    <property type="match status" value="1"/>
</dbReference>
<accession>A0A1N7FFC4</accession>
<proteinExistence type="predicted"/>
<evidence type="ECO:0000313" key="2">
    <source>
        <dbReference type="EMBL" id="SIR98935.1"/>
    </source>
</evidence>
<dbReference type="EMBL" id="FTNO01000008">
    <property type="protein sequence ID" value="SIR98935.1"/>
    <property type="molecule type" value="Genomic_DNA"/>
</dbReference>
<organism evidence="2 3">
    <name type="scientific">Haladaptatus litoreus</name>
    <dbReference type="NCBI Taxonomy" id="553468"/>
    <lineage>
        <taxon>Archaea</taxon>
        <taxon>Methanobacteriati</taxon>
        <taxon>Methanobacteriota</taxon>
        <taxon>Stenosarchaea group</taxon>
        <taxon>Halobacteria</taxon>
        <taxon>Halobacteriales</taxon>
        <taxon>Haladaptataceae</taxon>
        <taxon>Haladaptatus</taxon>
    </lineage>
</organism>
<protein>
    <recommendedName>
        <fullName evidence="1">DUF7344 domain-containing protein</fullName>
    </recommendedName>
</protein>
<dbReference type="Gene3D" id="1.10.10.10">
    <property type="entry name" value="Winged helix-like DNA-binding domain superfamily/Winged helix DNA-binding domain"/>
    <property type="match status" value="1"/>
</dbReference>
<dbReference type="SUPFAM" id="SSF46785">
    <property type="entry name" value="Winged helix' DNA-binding domain"/>
    <property type="match status" value="1"/>
</dbReference>
<gene>
    <name evidence="2" type="ORF">SAMN05421858_5028</name>
</gene>
<name>A0A1N7FFC4_9EURY</name>
<dbReference type="AlphaFoldDB" id="A0A1N7FFC4"/>
<dbReference type="Proteomes" id="UP000186914">
    <property type="component" value="Unassembled WGS sequence"/>
</dbReference>
<dbReference type="InterPro" id="IPR055768">
    <property type="entry name" value="DUF7344"/>
</dbReference>
<keyword evidence="3" id="KW-1185">Reference proteome</keyword>
<reference evidence="3" key="1">
    <citation type="submission" date="2017-01" db="EMBL/GenBank/DDBJ databases">
        <authorList>
            <person name="Varghese N."/>
            <person name="Submissions S."/>
        </authorList>
    </citation>
    <scope>NUCLEOTIDE SEQUENCE [LARGE SCALE GENOMIC DNA]</scope>
    <source>
        <strain evidence="3">CGMCC 1.7737</strain>
    </source>
</reference>
<dbReference type="InterPro" id="IPR036388">
    <property type="entry name" value="WH-like_DNA-bd_sf"/>
</dbReference>
<sequence>MDTSPNDTDERCSLDQIFKLLSDTQRRYILTYLIETADQPVPLNTLVEHLNRRTSTNRERVKSRLHHLHLPKLADYGVIKYNSSLQIISYMEHPRLEALLQAGQCLGDGGTESDVSESNS</sequence>
<feature type="domain" description="DUF7344" evidence="1">
    <location>
        <begin position="18"/>
        <end position="87"/>
    </location>
</feature>
<dbReference type="InterPro" id="IPR036390">
    <property type="entry name" value="WH_DNA-bd_sf"/>
</dbReference>